<evidence type="ECO:0000313" key="1">
    <source>
        <dbReference type="EMBL" id="GBO99782.1"/>
    </source>
</evidence>
<reference evidence="1 2" key="1">
    <citation type="journal article" date="2019" name="Commun. Biol.">
        <title>The bagworm genome reveals a unique fibroin gene that provides high tensile strength.</title>
        <authorList>
            <person name="Kono N."/>
            <person name="Nakamura H."/>
            <person name="Ohtoshi R."/>
            <person name="Tomita M."/>
            <person name="Numata K."/>
            <person name="Arakawa K."/>
        </authorList>
    </citation>
    <scope>NUCLEOTIDE SEQUENCE [LARGE SCALE GENOMIC DNA]</scope>
</reference>
<dbReference type="Proteomes" id="UP000299102">
    <property type="component" value="Unassembled WGS sequence"/>
</dbReference>
<dbReference type="EMBL" id="BGZK01000004">
    <property type="protein sequence ID" value="GBO99782.1"/>
    <property type="molecule type" value="Genomic_DNA"/>
</dbReference>
<dbReference type="AlphaFoldDB" id="A0A4C1SC89"/>
<evidence type="ECO:0000313" key="2">
    <source>
        <dbReference type="Proteomes" id="UP000299102"/>
    </source>
</evidence>
<organism evidence="1 2">
    <name type="scientific">Eumeta variegata</name>
    <name type="common">Bagworm moth</name>
    <name type="synonym">Eumeta japonica</name>
    <dbReference type="NCBI Taxonomy" id="151549"/>
    <lineage>
        <taxon>Eukaryota</taxon>
        <taxon>Metazoa</taxon>
        <taxon>Ecdysozoa</taxon>
        <taxon>Arthropoda</taxon>
        <taxon>Hexapoda</taxon>
        <taxon>Insecta</taxon>
        <taxon>Pterygota</taxon>
        <taxon>Neoptera</taxon>
        <taxon>Endopterygota</taxon>
        <taxon>Lepidoptera</taxon>
        <taxon>Glossata</taxon>
        <taxon>Ditrysia</taxon>
        <taxon>Tineoidea</taxon>
        <taxon>Psychidae</taxon>
        <taxon>Oiketicinae</taxon>
        <taxon>Eumeta</taxon>
    </lineage>
</organism>
<proteinExistence type="predicted"/>
<sequence length="71" mass="8062">MVWESPVWPAARVRHRLARFECNEPSGPTYFVLRRVAWIQSEFSRGNKGGAGDCKGVTSVTHATEKRYRAP</sequence>
<name>A0A4C1SC89_EUMVA</name>
<accession>A0A4C1SC89</accession>
<protein>
    <submittedName>
        <fullName evidence="1">Uncharacterized protein</fullName>
    </submittedName>
</protein>
<comment type="caution">
    <text evidence="1">The sequence shown here is derived from an EMBL/GenBank/DDBJ whole genome shotgun (WGS) entry which is preliminary data.</text>
</comment>
<gene>
    <name evidence="1" type="ORF">EVAR_74200_1</name>
</gene>
<keyword evidence="2" id="KW-1185">Reference proteome</keyword>